<reference evidence="2" key="1">
    <citation type="journal article" date="2014" name="Int. J. Syst. Evol. Microbiol.">
        <title>Complete genome sequence of Corynebacterium casei LMG S-19264T (=DSM 44701T), isolated from a smear-ripened cheese.</title>
        <authorList>
            <consortium name="US DOE Joint Genome Institute (JGI-PGF)"/>
            <person name="Walter F."/>
            <person name="Albersmeier A."/>
            <person name="Kalinowski J."/>
            <person name="Ruckert C."/>
        </authorList>
    </citation>
    <scope>NUCLEOTIDE SEQUENCE</scope>
    <source>
        <strain evidence="2">CGMCC 1.15290</strain>
    </source>
</reference>
<gene>
    <name evidence="2" type="ORF">GCM10011379_32160</name>
</gene>
<accession>A0A917MWV1</accession>
<reference evidence="2" key="2">
    <citation type="submission" date="2020-09" db="EMBL/GenBank/DDBJ databases">
        <authorList>
            <person name="Sun Q."/>
            <person name="Zhou Y."/>
        </authorList>
    </citation>
    <scope>NUCLEOTIDE SEQUENCE</scope>
    <source>
        <strain evidence="2">CGMCC 1.15290</strain>
    </source>
</reference>
<dbReference type="AlphaFoldDB" id="A0A917MWV1"/>
<evidence type="ECO:0000313" key="3">
    <source>
        <dbReference type="Proteomes" id="UP000627292"/>
    </source>
</evidence>
<dbReference type="Pfam" id="PF07484">
    <property type="entry name" value="Collar"/>
    <property type="match status" value="1"/>
</dbReference>
<feature type="domain" description="Phage tail collar" evidence="1">
    <location>
        <begin position="8"/>
        <end position="63"/>
    </location>
</feature>
<name>A0A917MWV1_9BACT</name>
<organism evidence="2 3">
    <name type="scientific">Filimonas zeae</name>
    <dbReference type="NCBI Taxonomy" id="1737353"/>
    <lineage>
        <taxon>Bacteria</taxon>
        <taxon>Pseudomonadati</taxon>
        <taxon>Bacteroidota</taxon>
        <taxon>Chitinophagia</taxon>
        <taxon>Chitinophagales</taxon>
        <taxon>Chitinophagaceae</taxon>
        <taxon>Filimonas</taxon>
    </lineage>
</organism>
<comment type="caution">
    <text evidence="2">The sequence shown here is derived from an EMBL/GenBank/DDBJ whole genome shotgun (WGS) entry which is preliminary data.</text>
</comment>
<dbReference type="Proteomes" id="UP000627292">
    <property type="component" value="Unassembled WGS sequence"/>
</dbReference>
<protein>
    <submittedName>
        <fullName evidence="2">Tail Collar domain-containing protein</fullName>
    </submittedName>
</protein>
<evidence type="ECO:0000313" key="2">
    <source>
        <dbReference type="EMBL" id="GGH72095.1"/>
    </source>
</evidence>
<keyword evidence="3" id="KW-1185">Reference proteome</keyword>
<dbReference type="InterPro" id="IPR011083">
    <property type="entry name" value="Phage_tail_collar_dom"/>
</dbReference>
<dbReference type="SUPFAM" id="SSF88874">
    <property type="entry name" value="Receptor-binding domain of short tail fibre protein gp12"/>
    <property type="match status" value="1"/>
</dbReference>
<evidence type="ECO:0000259" key="1">
    <source>
        <dbReference type="Pfam" id="PF07484"/>
    </source>
</evidence>
<dbReference type="RefSeq" id="WP_188954045.1">
    <property type="nucleotide sequence ID" value="NZ_BMIB01000003.1"/>
</dbReference>
<dbReference type="InterPro" id="IPR037053">
    <property type="entry name" value="Phage_tail_collar_dom_sf"/>
</dbReference>
<dbReference type="EMBL" id="BMIB01000003">
    <property type="protein sequence ID" value="GGH72095.1"/>
    <property type="molecule type" value="Genomic_DNA"/>
</dbReference>
<sequence length="206" mass="20994">MQDGTMAEIRCFAGNYAPKYWALCAGQTMNLSTNQALFALLGTVYGGNGSTNFKLPDLRGRIPVGTGTSQSLGLTFTLGQIGGEENHTLITSEMPQHTHAVAVTQGTGSPAVSITLNGSSSSGNTTNPANALSATDDSSGNIVFFAPSGSTKVAMAPNSVTVSNLVSGVPGVTIGTAGATQAHSNLQPLAVLNYIICVQGVFPSRN</sequence>
<proteinExistence type="predicted"/>
<dbReference type="Gene3D" id="3.90.1340.10">
    <property type="entry name" value="Phage tail collar domain"/>
    <property type="match status" value="1"/>
</dbReference>